<reference evidence="3" key="1">
    <citation type="submission" date="2018-08" db="EMBL/GenBank/DDBJ databases">
        <authorList>
            <person name="Chevrot R."/>
        </authorList>
    </citation>
    <scope>NUCLEOTIDE SEQUENCE [LARGE SCALE GENOMIC DNA]</scope>
</reference>
<feature type="signal peptide" evidence="1">
    <location>
        <begin position="1"/>
        <end position="26"/>
    </location>
</feature>
<protein>
    <submittedName>
        <fullName evidence="2">Uncharacterized protein</fullName>
    </submittedName>
</protein>
<proteinExistence type="predicted"/>
<dbReference type="AlphaFoldDB" id="A0A383RM44"/>
<evidence type="ECO:0000313" key="3">
    <source>
        <dbReference type="Proteomes" id="UP000304148"/>
    </source>
</evidence>
<gene>
    <name evidence="2" type="ORF">PBLR_15879</name>
</gene>
<keyword evidence="1" id="KW-0732">Signal</keyword>
<dbReference type="InterPro" id="IPR050490">
    <property type="entry name" value="Bact_solute-bd_prot1"/>
</dbReference>
<dbReference type="SUPFAM" id="SSF53850">
    <property type="entry name" value="Periplasmic binding protein-like II"/>
    <property type="match status" value="1"/>
</dbReference>
<accession>A0A383RM44</accession>
<sequence>MKGKGLPFRRLIVFAMMIFMIFSTTGCNETTIPPQLQDDERVVESKHPSTITVWCFEQQYVDYAKKFEIEHPGVKVNVKRFSYEDHVEAYLDALEQGDAPDVMEVGHEFLGEFTGIQGLMDLNAAPFLASTLKPDISPDLWDTGLSFDNKRLIALPITTSPLVTFYRKDIMERYGFPSDPEELAVYMEDPNRWLAMAEKLKENGIYLVQWDREPMQWFESMFPLLNSRLQFNRNNAMIAQGMLLSQRVNVQGLDANVGLWTDAGNEALRNGKLAMVYLGSWGELQLEEWVPHMKGLWRATRLPMKLYGYSTGASLVMSEQAQNKELAWSFMKSVFFGVTDEATVAAYMPSRKVLLDKARRSEFLGGQQSDRLYMELASKMKEFRPTPLDKLAVEWYRSTRRKGIENNSPPDVILNQIEKLIEQQLQQERRVLLRYSRATFRTMDLFS</sequence>
<dbReference type="PANTHER" id="PTHR43649:SF12">
    <property type="entry name" value="DIACETYLCHITOBIOSE BINDING PROTEIN DASA"/>
    <property type="match status" value="1"/>
</dbReference>
<dbReference type="InterPro" id="IPR006059">
    <property type="entry name" value="SBP"/>
</dbReference>
<dbReference type="EMBL" id="LS992241">
    <property type="protein sequence ID" value="SYX87449.1"/>
    <property type="molecule type" value="Genomic_DNA"/>
</dbReference>
<name>A0A383RM44_PAEAL</name>
<dbReference type="Pfam" id="PF01547">
    <property type="entry name" value="SBP_bac_1"/>
    <property type="match status" value="1"/>
</dbReference>
<dbReference type="Gene3D" id="3.40.190.10">
    <property type="entry name" value="Periplasmic binding protein-like II"/>
    <property type="match status" value="1"/>
</dbReference>
<evidence type="ECO:0000256" key="1">
    <source>
        <dbReference type="SAM" id="SignalP"/>
    </source>
</evidence>
<dbReference type="PANTHER" id="PTHR43649">
    <property type="entry name" value="ARABINOSE-BINDING PROTEIN-RELATED"/>
    <property type="match status" value="1"/>
</dbReference>
<evidence type="ECO:0000313" key="2">
    <source>
        <dbReference type="EMBL" id="SYX87449.1"/>
    </source>
</evidence>
<dbReference type="PROSITE" id="PS51257">
    <property type="entry name" value="PROKAR_LIPOPROTEIN"/>
    <property type="match status" value="1"/>
</dbReference>
<organism evidence="2 3">
    <name type="scientific">Paenibacillus alvei</name>
    <name type="common">Bacillus alvei</name>
    <dbReference type="NCBI Taxonomy" id="44250"/>
    <lineage>
        <taxon>Bacteria</taxon>
        <taxon>Bacillati</taxon>
        <taxon>Bacillota</taxon>
        <taxon>Bacilli</taxon>
        <taxon>Bacillales</taxon>
        <taxon>Paenibacillaceae</taxon>
        <taxon>Paenibacillus</taxon>
    </lineage>
</organism>
<feature type="chain" id="PRO_5038349038" evidence="1">
    <location>
        <begin position="27"/>
        <end position="447"/>
    </location>
</feature>
<dbReference type="Proteomes" id="UP000304148">
    <property type="component" value="Chromosome"/>
</dbReference>